<proteinExistence type="predicted"/>
<protein>
    <recommendedName>
        <fullName evidence="6">Protein kinase domain-containing protein</fullName>
    </recommendedName>
</protein>
<evidence type="ECO:0000313" key="7">
    <source>
        <dbReference type="EMBL" id="TID23694.1"/>
    </source>
</evidence>
<sequence length="963" mass="107785">MPHLFFASSEQDDRASSQPPEHSLGEKGNMWGKTWNKVGHWLKKEDGNAEPTAHAEVPMLLEEEERNKEVDHNTTHSRLHRPVVPSLPRPTTFARQNSERREKLCPVEPDAEERRATSMDRRAPVEHVRRVSPHAAPLPTSCSTISHAPDSVLPGIHPSSFPFSQSTSRLQSGPHNEGHHDEEIDVNPHPGSSHNDLVRDPELLSDALDDLQIQAELEAKWILNLSMHFRDNSDREKFFVTFAEEPSIWRRVTVSCDYRTMLADSLEADLKGLHYQRDKSARIYESIRDSLPDIQFYPTVTNLKLQTSDGRLHVHVTEDVNEIIQYPSVSLLRHIECKRFRESAIEFDSHLSGFVYKVRSAGRVYIKKEIPGPEAVEEFLYEANALSSLRGSPNVVQFEGIVIDDREQVVKGLLLSYAEQGALVDLIYDYKHTEWLPWTRRERWAKQIIAGLADIHESGFVQGDFTLSNIVIDEADAARIIDINRRGCPVGWEPPELARLIRSGQRISSYIGVKSDLYQLGMVLWALAEQQDEPERQEHPLQFTHSSDVPAYYVAIVQSCLSDKLRDRVAAADLLKQFPSLEKPETKPERISSAQLSLNRSVKKYIDPATAVELEDLNYMKSVDSIRLHSQFSTSEATFADAAPSTEYLFVSSGSEMADTRGRSSARTSLDESLPNRSRSNFRETADKQLDTAIVETSSTTSSLNSNSGDTREEGVSSFATTCTPTPASRQDSEQTILDNKDHINLDHPIQHDPPSAYSPQDQTSEQAAATEITVHPCFGPPTHQDSGFDELTIVNMVCSPQGLTSLTEAGLGGFSASRLTDSSCVPDLLPETLAEPPREKEMFNLIESDNHLFMKEDNNPTDKEHSPITEFSLRCNSSEGIPDAIELKERRLLKDSGPNAIAPTLLPDTFGIPSSRGLDTRPSEVDTAMSNEPQQSNEAPNSPTARLEHSEVLLSEQFHPPI</sequence>
<keyword evidence="3" id="KW-0418">Kinase</keyword>
<feature type="compositionally biased region" description="Low complexity" evidence="5">
    <location>
        <begin position="697"/>
        <end position="708"/>
    </location>
</feature>
<dbReference type="GO" id="GO:0005524">
    <property type="term" value="F:ATP binding"/>
    <property type="evidence" value="ECO:0007669"/>
    <property type="project" value="UniProtKB-KW"/>
</dbReference>
<dbReference type="PROSITE" id="PS50011">
    <property type="entry name" value="PROTEIN_KINASE_DOM"/>
    <property type="match status" value="1"/>
</dbReference>
<dbReference type="InterPro" id="IPR051681">
    <property type="entry name" value="Ser/Thr_Kinases-Pseudokinases"/>
</dbReference>
<keyword evidence="1" id="KW-0808">Transferase</keyword>
<dbReference type="Gene3D" id="1.10.510.10">
    <property type="entry name" value="Transferase(Phosphotransferase) domain 1"/>
    <property type="match status" value="1"/>
</dbReference>
<dbReference type="STRING" id="86259.A0A4Z1PN80"/>
<keyword evidence="2" id="KW-0547">Nucleotide-binding</keyword>
<dbReference type="Proteomes" id="UP000298493">
    <property type="component" value="Unassembled WGS sequence"/>
</dbReference>
<evidence type="ECO:0000259" key="6">
    <source>
        <dbReference type="PROSITE" id="PS50011"/>
    </source>
</evidence>
<evidence type="ECO:0000256" key="4">
    <source>
        <dbReference type="ARBA" id="ARBA00022840"/>
    </source>
</evidence>
<feature type="compositionally biased region" description="Polar residues" evidence="5">
    <location>
        <begin position="929"/>
        <end position="945"/>
    </location>
</feature>
<feature type="compositionally biased region" description="Basic and acidic residues" evidence="5">
    <location>
        <begin position="112"/>
        <end position="129"/>
    </location>
</feature>
<evidence type="ECO:0000313" key="8">
    <source>
        <dbReference type="Proteomes" id="UP000298493"/>
    </source>
</evidence>
<dbReference type="Pfam" id="PF00069">
    <property type="entry name" value="Pkinase"/>
    <property type="match status" value="1"/>
</dbReference>
<name>A0A4Z1PN80_9PEZI</name>
<gene>
    <name evidence="7" type="ORF">E6O75_ATG03330</name>
</gene>
<evidence type="ECO:0000256" key="5">
    <source>
        <dbReference type="SAM" id="MobiDB-lite"/>
    </source>
</evidence>
<feature type="region of interest" description="Disordered" evidence="5">
    <location>
        <begin position="905"/>
        <end position="963"/>
    </location>
</feature>
<reference evidence="7 8" key="1">
    <citation type="submission" date="2019-04" db="EMBL/GenBank/DDBJ databases">
        <title>High contiguity whole genome sequence and gene annotation resource for two Venturia nashicola isolates.</title>
        <authorList>
            <person name="Prokchorchik M."/>
            <person name="Won K."/>
            <person name="Lee Y."/>
            <person name="Choi E.D."/>
            <person name="Segonzac C."/>
            <person name="Sohn K.H."/>
        </authorList>
    </citation>
    <scope>NUCLEOTIDE SEQUENCE [LARGE SCALE GENOMIC DNA]</scope>
    <source>
        <strain evidence="7 8">PRI2</strain>
    </source>
</reference>
<dbReference type="InterPro" id="IPR011009">
    <property type="entry name" value="Kinase-like_dom_sf"/>
</dbReference>
<keyword evidence="4" id="KW-0067">ATP-binding</keyword>
<comment type="caution">
    <text evidence="7">The sequence shown here is derived from an EMBL/GenBank/DDBJ whole genome shotgun (WGS) entry which is preliminary data.</text>
</comment>
<feature type="region of interest" description="Disordered" evidence="5">
    <location>
        <begin position="72"/>
        <end position="198"/>
    </location>
</feature>
<feature type="compositionally biased region" description="Polar residues" evidence="5">
    <location>
        <begin position="718"/>
        <end position="734"/>
    </location>
</feature>
<feature type="compositionally biased region" description="Basic and acidic residues" evidence="5">
    <location>
        <begin position="681"/>
        <end position="690"/>
    </location>
</feature>
<dbReference type="PANTHER" id="PTHR44329:SF288">
    <property type="entry name" value="MITOGEN-ACTIVATED PROTEIN KINASE KINASE KINASE 20"/>
    <property type="match status" value="1"/>
</dbReference>
<accession>A0A4Z1PN80</accession>
<organism evidence="7 8">
    <name type="scientific">Venturia nashicola</name>
    <dbReference type="NCBI Taxonomy" id="86259"/>
    <lineage>
        <taxon>Eukaryota</taxon>
        <taxon>Fungi</taxon>
        <taxon>Dikarya</taxon>
        <taxon>Ascomycota</taxon>
        <taxon>Pezizomycotina</taxon>
        <taxon>Dothideomycetes</taxon>
        <taxon>Pleosporomycetidae</taxon>
        <taxon>Venturiales</taxon>
        <taxon>Venturiaceae</taxon>
        <taxon>Venturia</taxon>
    </lineage>
</organism>
<dbReference type="PANTHER" id="PTHR44329">
    <property type="entry name" value="SERINE/THREONINE-PROTEIN KINASE TNNI3K-RELATED"/>
    <property type="match status" value="1"/>
</dbReference>
<dbReference type="SUPFAM" id="SSF56112">
    <property type="entry name" value="Protein kinase-like (PK-like)"/>
    <property type="match status" value="1"/>
</dbReference>
<dbReference type="GO" id="GO:0004674">
    <property type="term" value="F:protein serine/threonine kinase activity"/>
    <property type="evidence" value="ECO:0007669"/>
    <property type="project" value="TreeGrafter"/>
</dbReference>
<dbReference type="CDD" id="cd00180">
    <property type="entry name" value="PKc"/>
    <property type="match status" value="1"/>
</dbReference>
<feature type="region of interest" description="Disordered" evidence="5">
    <location>
        <begin position="654"/>
        <end position="734"/>
    </location>
</feature>
<feature type="domain" description="Protein kinase" evidence="6">
    <location>
        <begin position="341"/>
        <end position="581"/>
    </location>
</feature>
<dbReference type="EMBL" id="SNSC02000006">
    <property type="protein sequence ID" value="TID23694.1"/>
    <property type="molecule type" value="Genomic_DNA"/>
</dbReference>
<dbReference type="InterPro" id="IPR000719">
    <property type="entry name" value="Prot_kinase_dom"/>
</dbReference>
<evidence type="ECO:0000256" key="3">
    <source>
        <dbReference type="ARBA" id="ARBA00022777"/>
    </source>
</evidence>
<dbReference type="AlphaFoldDB" id="A0A4Z1PN80"/>
<feature type="compositionally biased region" description="Polar residues" evidence="5">
    <location>
        <begin position="161"/>
        <end position="174"/>
    </location>
</feature>
<evidence type="ECO:0000256" key="1">
    <source>
        <dbReference type="ARBA" id="ARBA00022679"/>
    </source>
</evidence>
<evidence type="ECO:0000256" key="2">
    <source>
        <dbReference type="ARBA" id="ARBA00022741"/>
    </source>
</evidence>
<keyword evidence="8" id="KW-1185">Reference proteome</keyword>
<feature type="region of interest" description="Disordered" evidence="5">
    <location>
        <begin position="1"/>
        <end position="31"/>
    </location>
</feature>